<dbReference type="InterPro" id="IPR002347">
    <property type="entry name" value="SDR_fam"/>
</dbReference>
<evidence type="ECO:0000313" key="4">
    <source>
        <dbReference type="Proteomes" id="UP000000245"/>
    </source>
</evidence>
<dbReference type="AlphaFoldDB" id="A5FZ65"/>
<dbReference type="eggNOG" id="COG1028">
    <property type="taxonomic scope" value="Bacteria"/>
</dbReference>
<dbReference type="PANTHER" id="PTHR42760">
    <property type="entry name" value="SHORT-CHAIN DEHYDROGENASES/REDUCTASES FAMILY MEMBER"/>
    <property type="match status" value="1"/>
</dbReference>
<dbReference type="InterPro" id="IPR020904">
    <property type="entry name" value="Sc_DH/Rdtase_CS"/>
</dbReference>
<evidence type="ECO:0000313" key="3">
    <source>
        <dbReference type="EMBL" id="ABQ30897.1"/>
    </source>
</evidence>
<dbReference type="PRINTS" id="PR00080">
    <property type="entry name" value="SDRFAMILY"/>
</dbReference>
<feature type="domain" description="Ketoreductase" evidence="2">
    <location>
        <begin position="6"/>
        <end position="184"/>
    </location>
</feature>
<organism evidence="3 4">
    <name type="scientific">Acidiphilium cryptum (strain JF-5)</name>
    <dbReference type="NCBI Taxonomy" id="349163"/>
    <lineage>
        <taxon>Bacteria</taxon>
        <taxon>Pseudomonadati</taxon>
        <taxon>Pseudomonadota</taxon>
        <taxon>Alphaproteobacteria</taxon>
        <taxon>Acetobacterales</taxon>
        <taxon>Acidocellaceae</taxon>
        <taxon>Acidiphilium</taxon>
    </lineage>
</organism>
<evidence type="ECO:0000259" key="2">
    <source>
        <dbReference type="SMART" id="SM00822"/>
    </source>
</evidence>
<dbReference type="Pfam" id="PF13561">
    <property type="entry name" value="adh_short_C2"/>
    <property type="match status" value="1"/>
</dbReference>
<name>A5FZ65_ACICJ</name>
<dbReference type="InterPro" id="IPR036291">
    <property type="entry name" value="NAD(P)-bd_dom_sf"/>
</dbReference>
<evidence type="ECO:0000256" key="1">
    <source>
        <dbReference type="ARBA" id="ARBA00006484"/>
    </source>
</evidence>
<protein>
    <submittedName>
        <fullName evidence="3">Short-chain dehydrogenase/reductase SDR</fullName>
    </submittedName>
</protein>
<gene>
    <name evidence="3" type="ordered locus">Acry_1692</name>
</gene>
<keyword evidence="4" id="KW-1185">Reference proteome</keyword>
<comment type="similarity">
    <text evidence="1">Belongs to the short-chain dehydrogenases/reductases (SDR) family.</text>
</comment>
<dbReference type="RefSeq" id="WP_011942422.1">
    <property type="nucleotide sequence ID" value="NC_009484.1"/>
</dbReference>
<dbReference type="PANTHER" id="PTHR42760:SF123">
    <property type="entry name" value="OXIDOREDUCTASE"/>
    <property type="match status" value="1"/>
</dbReference>
<dbReference type="InterPro" id="IPR057326">
    <property type="entry name" value="KR_dom"/>
</dbReference>
<sequence>MRFDNKIAIVTGGLSGIGAAIAARLAAEGAKVIAADIATDAATLDAAPPIAPLRVDVADPASATELVETTRATHGRVDILVQAAGIGHDVPLLETTPELFDRIIAINLRGTFLVAQAAARAMVAQGGGAIVNIASVSGMRGNVGRTAYGASKGGVVIMSQVMAVELATAGVRVNVIAPGPVDTPLVARMHDAEIRRIWTDAVPMRRYATPEEIAGAAAFLCSEDAGYVTGHVLAVDGGFLGTGVQRRPQ</sequence>
<dbReference type="PROSITE" id="PS00061">
    <property type="entry name" value="ADH_SHORT"/>
    <property type="match status" value="1"/>
</dbReference>
<dbReference type="FunFam" id="3.40.50.720:FF:000084">
    <property type="entry name" value="Short-chain dehydrogenase reductase"/>
    <property type="match status" value="1"/>
</dbReference>
<reference evidence="3 4" key="1">
    <citation type="submission" date="2007-05" db="EMBL/GenBank/DDBJ databases">
        <title>Complete sequence of chromosome of Acidiphilium cryptum JF-5.</title>
        <authorList>
            <consortium name="US DOE Joint Genome Institute"/>
            <person name="Copeland A."/>
            <person name="Lucas S."/>
            <person name="Lapidus A."/>
            <person name="Barry K."/>
            <person name="Detter J.C."/>
            <person name="Glavina del Rio T."/>
            <person name="Hammon N."/>
            <person name="Israni S."/>
            <person name="Dalin E."/>
            <person name="Tice H."/>
            <person name="Pitluck S."/>
            <person name="Sims D."/>
            <person name="Brettin T."/>
            <person name="Bruce D."/>
            <person name="Han C."/>
            <person name="Schmutz J."/>
            <person name="Larimer F."/>
            <person name="Land M."/>
            <person name="Hauser L."/>
            <person name="Kyrpides N."/>
            <person name="Kim E."/>
            <person name="Magnuson T."/>
            <person name="Richardson P."/>
        </authorList>
    </citation>
    <scope>NUCLEOTIDE SEQUENCE [LARGE SCALE GENOMIC DNA]</scope>
    <source>
        <strain evidence="3 4">JF-5</strain>
    </source>
</reference>
<dbReference type="KEGG" id="acr:Acry_1692"/>
<accession>A5FZ65</accession>
<proteinExistence type="inferred from homology"/>
<dbReference type="SUPFAM" id="SSF51735">
    <property type="entry name" value="NAD(P)-binding Rossmann-fold domains"/>
    <property type="match status" value="1"/>
</dbReference>
<dbReference type="EMBL" id="CP000697">
    <property type="protein sequence ID" value="ABQ30897.1"/>
    <property type="molecule type" value="Genomic_DNA"/>
</dbReference>
<dbReference type="Proteomes" id="UP000000245">
    <property type="component" value="Chromosome"/>
</dbReference>
<dbReference type="NCBIfam" id="NF005559">
    <property type="entry name" value="PRK07231.1"/>
    <property type="match status" value="1"/>
</dbReference>
<dbReference type="STRING" id="349163.Acry_1692"/>
<dbReference type="GO" id="GO:0016616">
    <property type="term" value="F:oxidoreductase activity, acting on the CH-OH group of donors, NAD or NADP as acceptor"/>
    <property type="evidence" value="ECO:0007669"/>
    <property type="project" value="UniProtKB-ARBA"/>
</dbReference>
<dbReference type="HOGENOM" id="CLU_010194_1_2_5"/>
<dbReference type="SMART" id="SM00822">
    <property type="entry name" value="PKS_KR"/>
    <property type="match status" value="1"/>
</dbReference>
<dbReference type="Gene3D" id="3.40.50.720">
    <property type="entry name" value="NAD(P)-binding Rossmann-like Domain"/>
    <property type="match status" value="1"/>
</dbReference>
<dbReference type="GO" id="GO:0030497">
    <property type="term" value="P:fatty acid elongation"/>
    <property type="evidence" value="ECO:0007669"/>
    <property type="project" value="TreeGrafter"/>
</dbReference>
<dbReference type="PRINTS" id="PR00081">
    <property type="entry name" value="GDHRDH"/>
</dbReference>